<proteinExistence type="inferred from homology"/>
<dbReference type="PRINTS" id="PR00081">
    <property type="entry name" value="GDHRDH"/>
</dbReference>
<dbReference type="Pfam" id="PF00106">
    <property type="entry name" value="adh_short"/>
    <property type="match status" value="1"/>
</dbReference>
<dbReference type="AlphaFoldDB" id="A0A4Y9S2R2"/>
<evidence type="ECO:0000256" key="1">
    <source>
        <dbReference type="ARBA" id="ARBA00006484"/>
    </source>
</evidence>
<comment type="similarity">
    <text evidence="1 3">Belongs to the short-chain dehydrogenases/reductases (SDR) family.</text>
</comment>
<dbReference type="InterPro" id="IPR036291">
    <property type="entry name" value="NAD(P)-bd_dom_sf"/>
</dbReference>
<keyword evidence="2" id="KW-0560">Oxidoreductase</keyword>
<comment type="caution">
    <text evidence="4">The sequence shown here is derived from an EMBL/GenBank/DDBJ whole genome shotgun (WGS) entry which is preliminary data.</text>
</comment>
<dbReference type="Proteomes" id="UP000297729">
    <property type="component" value="Unassembled WGS sequence"/>
</dbReference>
<dbReference type="CDD" id="cd05374">
    <property type="entry name" value="17beta-HSD-like_SDR_c"/>
    <property type="match status" value="1"/>
</dbReference>
<reference evidence="4 5" key="1">
    <citation type="submission" date="2019-03" db="EMBL/GenBank/DDBJ databases">
        <title>Draft Genome Sequence of Duganella callidus sp. nov., a Novel Duganella Species Isolated from Cultivated Soil.</title>
        <authorList>
            <person name="Raths R."/>
            <person name="Peta V."/>
            <person name="Bucking H."/>
        </authorList>
    </citation>
    <scope>NUCLEOTIDE SEQUENCE [LARGE SCALE GENOMIC DNA]</scope>
    <source>
        <strain evidence="4 5">DN04</strain>
    </source>
</reference>
<dbReference type="RefSeq" id="WP_135204900.1">
    <property type="nucleotide sequence ID" value="NZ_SPVG01000268.1"/>
</dbReference>
<dbReference type="OrthoDB" id="9789083at2"/>
<dbReference type="InterPro" id="IPR051911">
    <property type="entry name" value="SDR_oxidoreductase"/>
</dbReference>
<evidence type="ECO:0000256" key="3">
    <source>
        <dbReference type="RuleBase" id="RU000363"/>
    </source>
</evidence>
<evidence type="ECO:0000313" key="5">
    <source>
        <dbReference type="Proteomes" id="UP000297729"/>
    </source>
</evidence>
<dbReference type="PANTHER" id="PTHR43976">
    <property type="entry name" value="SHORT CHAIN DEHYDROGENASE"/>
    <property type="match status" value="1"/>
</dbReference>
<dbReference type="SUPFAM" id="SSF51735">
    <property type="entry name" value="NAD(P)-binding Rossmann-fold domains"/>
    <property type="match status" value="1"/>
</dbReference>
<accession>A0A4Y9S2R2</accession>
<dbReference type="GO" id="GO:0016491">
    <property type="term" value="F:oxidoreductase activity"/>
    <property type="evidence" value="ECO:0007669"/>
    <property type="project" value="UniProtKB-KW"/>
</dbReference>
<dbReference type="Gene3D" id="3.40.50.720">
    <property type="entry name" value="NAD(P)-binding Rossmann-like Domain"/>
    <property type="match status" value="1"/>
</dbReference>
<keyword evidence="5" id="KW-1185">Reference proteome</keyword>
<name>A0A4Y9S2R2_9BURK</name>
<organism evidence="4 5">
    <name type="scientific">Duganella callida</name>
    <dbReference type="NCBI Taxonomy" id="2561932"/>
    <lineage>
        <taxon>Bacteria</taxon>
        <taxon>Pseudomonadati</taxon>
        <taxon>Pseudomonadota</taxon>
        <taxon>Betaproteobacteria</taxon>
        <taxon>Burkholderiales</taxon>
        <taxon>Oxalobacteraceae</taxon>
        <taxon>Telluria group</taxon>
        <taxon>Duganella</taxon>
    </lineage>
</organism>
<protein>
    <submittedName>
        <fullName evidence="4">SDR family oxidoreductase</fullName>
    </submittedName>
</protein>
<dbReference type="InterPro" id="IPR002347">
    <property type="entry name" value="SDR_fam"/>
</dbReference>
<gene>
    <name evidence="4" type="ORF">E4L98_28415</name>
</gene>
<dbReference type="PANTHER" id="PTHR43976:SF16">
    <property type="entry name" value="SHORT-CHAIN DEHYDROGENASE_REDUCTASE FAMILY PROTEIN"/>
    <property type="match status" value="1"/>
</dbReference>
<evidence type="ECO:0000256" key="2">
    <source>
        <dbReference type="ARBA" id="ARBA00023002"/>
    </source>
</evidence>
<sequence length="278" mass="29550">MSNWMITGISSGFGRLMAEQLLARGERVAGTVRKLDSVADLTARYGDRLWLAQLDVRDTPAVRRAVDAAYGALGRIDVIVNNAGYGLFGAAEEVTDEQLVQQIQTNLIGSMQVARAALPHLRAQGGGRILQISTMGGQMAMPGASLYHAAKWGIEGFADALQQEVAGFNIGVTIVEPGGARTQFRYGSSQLAPRLAAYDGTPASLARRMLEERKAVPIGDPAKMVELMIASVAQTPAPKRLALGSDAWTGMQRALSARLAELEAQRDLAFSTDAPVGA</sequence>
<evidence type="ECO:0000313" key="4">
    <source>
        <dbReference type="EMBL" id="TFW13788.1"/>
    </source>
</evidence>
<dbReference type="EMBL" id="SPVG01000268">
    <property type="protein sequence ID" value="TFW13788.1"/>
    <property type="molecule type" value="Genomic_DNA"/>
</dbReference>
<dbReference type="PRINTS" id="PR00080">
    <property type="entry name" value="SDRFAMILY"/>
</dbReference>
<dbReference type="NCBIfam" id="NF005065">
    <property type="entry name" value="PRK06482.1"/>
    <property type="match status" value="1"/>
</dbReference>